<organism evidence="15 16">
    <name type="scientific">Natronincola peptidivorans</name>
    <dbReference type="NCBI Taxonomy" id="426128"/>
    <lineage>
        <taxon>Bacteria</taxon>
        <taxon>Bacillati</taxon>
        <taxon>Bacillota</taxon>
        <taxon>Clostridia</taxon>
        <taxon>Peptostreptococcales</taxon>
        <taxon>Natronincolaceae</taxon>
        <taxon>Natronincola</taxon>
    </lineage>
</organism>
<dbReference type="SUPFAM" id="SSF101353">
    <property type="entry name" value="Putative anticodon-binding domain of alanyl-tRNA synthetase (AlaRS)"/>
    <property type="match status" value="1"/>
</dbReference>
<dbReference type="Proteomes" id="UP000199568">
    <property type="component" value="Unassembled WGS sequence"/>
</dbReference>
<feature type="domain" description="Alanyl-transfer RNA synthetases family profile" evidence="14">
    <location>
        <begin position="4"/>
        <end position="711"/>
    </location>
</feature>
<dbReference type="GO" id="GO:0005829">
    <property type="term" value="C:cytosol"/>
    <property type="evidence" value="ECO:0007669"/>
    <property type="project" value="TreeGrafter"/>
</dbReference>
<feature type="binding site" evidence="13">
    <location>
        <position position="668"/>
    </location>
    <ligand>
        <name>Zn(2+)</name>
        <dbReference type="ChEBI" id="CHEBI:29105"/>
    </ligand>
</feature>
<reference evidence="15 16" key="1">
    <citation type="submission" date="2016-10" db="EMBL/GenBank/DDBJ databases">
        <authorList>
            <person name="de Groot N.N."/>
        </authorList>
    </citation>
    <scope>NUCLEOTIDE SEQUENCE [LARGE SCALE GENOMIC DNA]</scope>
    <source>
        <strain evidence="15 16">DSM 18979</strain>
    </source>
</reference>
<evidence type="ECO:0000256" key="11">
    <source>
        <dbReference type="ARBA" id="ARBA00024779"/>
    </source>
</evidence>
<dbReference type="GO" id="GO:0004813">
    <property type="term" value="F:alanine-tRNA ligase activity"/>
    <property type="evidence" value="ECO:0007669"/>
    <property type="project" value="UniProtKB-UniRule"/>
</dbReference>
<name>A0A1H9YTU4_9FIRM</name>
<dbReference type="Gene3D" id="6.10.250.550">
    <property type="match status" value="1"/>
</dbReference>
<dbReference type="SUPFAM" id="SSF55681">
    <property type="entry name" value="Class II aaRS and biotin synthetases"/>
    <property type="match status" value="1"/>
</dbReference>
<dbReference type="Pfam" id="PF02272">
    <property type="entry name" value="DHHA1"/>
    <property type="match status" value="1"/>
</dbReference>
<accession>A0A1H9YTU4</accession>
<evidence type="ECO:0000256" key="4">
    <source>
        <dbReference type="ARBA" id="ARBA00022723"/>
    </source>
</evidence>
<evidence type="ECO:0000256" key="13">
    <source>
        <dbReference type="HAMAP-Rule" id="MF_00036"/>
    </source>
</evidence>
<dbReference type="PANTHER" id="PTHR11777:SF9">
    <property type="entry name" value="ALANINE--TRNA LIGASE, CYTOPLASMIC"/>
    <property type="match status" value="1"/>
</dbReference>
<comment type="cofactor">
    <cofactor evidence="13">
        <name>Zn(2+)</name>
        <dbReference type="ChEBI" id="CHEBI:29105"/>
    </cofactor>
    <text evidence="13">Binds 1 zinc ion per subunit.</text>
</comment>
<keyword evidence="16" id="KW-1185">Reference proteome</keyword>
<dbReference type="Gene3D" id="3.30.980.10">
    <property type="entry name" value="Threonyl-trna Synthetase, Chain A, domain 2"/>
    <property type="match status" value="1"/>
</dbReference>
<evidence type="ECO:0000256" key="9">
    <source>
        <dbReference type="ARBA" id="ARBA00022917"/>
    </source>
</evidence>
<comment type="similarity">
    <text evidence="1 13">Belongs to the class-II aminoacyl-tRNA synthetase family.</text>
</comment>
<dbReference type="PROSITE" id="PS50860">
    <property type="entry name" value="AA_TRNA_LIGASE_II_ALA"/>
    <property type="match status" value="1"/>
</dbReference>
<evidence type="ECO:0000256" key="6">
    <source>
        <dbReference type="ARBA" id="ARBA00022833"/>
    </source>
</evidence>
<dbReference type="Gene3D" id="3.30.54.20">
    <property type="match status" value="1"/>
</dbReference>
<dbReference type="NCBIfam" id="TIGR00344">
    <property type="entry name" value="alaS"/>
    <property type="match status" value="1"/>
</dbReference>
<comment type="catalytic activity">
    <reaction evidence="12 13">
        <text>tRNA(Ala) + L-alanine + ATP = L-alanyl-tRNA(Ala) + AMP + diphosphate</text>
        <dbReference type="Rhea" id="RHEA:12540"/>
        <dbReference type="Rhea" id="RHEA-COMP:9657"/>
        <dbReference type="Rhea" id="RHEA-COMP:9923"/>
        <dbReference type="ChEBI" id="CHEBI:30616"/>
        <dbReference type="ChEBI" id="CHEBI:33019"/>
        <dbReference type="ChEBI" id="CHEBI:57972"/>
        <dbReference type="ChEBI" id="CHEBI:78442"/>
        <dbReference type="ChEBI" id="CHEBI:78497"/>
        <dbReference type="ChEBI" id="CHEBI:456215"/>
        <dbReference type="EC" id="6.1.1.7"/>
    </reaction>
</comment>
<dbReference type="GO" id="GO:0016740">
    <property type="term" value="F:transferase activity"/>
    <property type="evidence" value="ECO:0007669"/>
    <property type="project" value="UniProtKB-ARBA"/>
</dbReference>
<protein>
    <recommendedName>
        <fullName evidence="13">Alanine--tRNA ligase</fullName>
        <ecNumber evidence="13">6.1.1.7</ecNumber>
    </recommendedName>
    <alternativeName>
        <fullName evidence="13">Alanyl-tRNA synthetase</fullName>
        <shortName evidence="13">AlaRS</shortName>
    </alternativeName>
</protein>
<dbReference type="InterPro" id="IPR018164">
    <property type="entry name" value="Ala-tRNA-synth_IIc_N"/>
</dbReference>
<keyword evidence="4 13" id="KW-0479">Metal-binding</keyword>
<dbReference type="GO" id="GO:0002161">
    <property type="term" value="F:aminoacyl-tRNA deacylase activity"/>
    <property type="evidence" value="ECO:0007669"/>
    <property type="project" value="TreeGrafter"/>
</dbReference>
<feature type="binding site" evidence="13">
    <location>
        <position position="570"/>
    </location>
    <ligand>
        <name>Zn(2+)</name>
        <dbReference type="ChEBI" id="CHEBI:29105"/>
    </ligand>
</feature>
<keyword evidence="2 13" id="KW-0820">tRNA-binding</keyword>
<evidence type="ECO:0000313" key="16">
    <source>
        <dbReference type="Proteomes" id="UP000199568"/>
    </source>
</evidence>
<evidence type="ECO:0000256" key="2">
    <source>
        <dbReference type="ARBA" id="ARBA00022555"/>
    </source>
</evidence>
<keyword evidence="7 13" id="KW-0067">ATP-binding</keyword>
<dbReference type="Gene3D" id="2.40.30.130">
    <property type="match status" value="1"/>
</dbReference>
<comment type="function">
    <text evidence="11 13">Catalyzes the attachment of alanine to tRNA(Ala) in a two-step reaction: alanine is first activated by ATP to form Ala-AMP and then transferred to the acceptor end of tRNA(Ala). Also edits incorrectly charged Ser-tRNA(Ala) and Gly-tRNA(Ala) via its editing domain.</text>
</comment>
<feature type="binding site" evidence="13">
    <location>
        <position position="672"/>
    </location>
    <ligand>
        <name>Zn(2+)</name>
        <dbReference type="ChEBI" id="CHEBI:29105"/>
    </ligand>
</feature>
<keyword evidence="9 13" id="KW-0648">Protein biosynthesis</keyword>
<dbReference type="FunFam" id="3.30.54.20:FF:000001">
    <property type="entry name" value="Alanine--tRNA ligase"/>
    <property type="match status" value="1"/>
</dbReference>
<evidence type="ECO:0000256" key="10">
    <source>
        <dbReference type="ARBA" id="ARBA00023146"/>
    </source>
</evidence>
<dbReference type="GO" id="GO:0008270">
    <property type="term" value="F:zinc ion binding"/>
    <property type="evidence" value="ECO:0007669"/>
    <property type="project" value="UniProtKB-UniRule"/>
</dbReference>
<dbReference type="PANTHER" id="PTHR11777">
    <property type="entry name" value="ALANYL-TRNA SYNTHETASE"/>
    <property type="match status" value="1"/>
</dbReference>
<dbReference type="AlphaFoldDB" id="A0A1H9YTU4"/>
<evidence type="ECO:0000256" key="3">
    <source>
        <dbReference type="ARBA" id="ARBA00022598"/>
    </source>
</evidence>
<dbReference type="GO" id="GO:0006419">
    <property type="term" value="P:alanyl-tRNA aminoacylation"/>
    <property type="evidence" value="ECO:0007669"/>
    <property type="project" value="UniProtKB-UniRule"/>
</dbReference>
<dbReference type="Pfam" id="PF07973">
    <property type="entry name" value="tRNA_SAD"/>
    <property type="match status" value="1"/>
</dbReference>
<comment type="domain">
    <text evidence="13">Consists of three domains; the N-terminal catalytic domain, the editing domain and the C-terminal C-Ala domain. The editing domain removes incorrectly charged amino acids, while the C-Ala domain, along with tRNA(Ala), serves as a bridge to cooperatively bring together the editing and aminoacylation centers thus stimulating deacylation of misacylated tRNAs.</text>
</comment>
<evidence type="ECO:0000256" key="12">
    <source>
        <dbReference type="ARBA" id="ARBA00048300"/>
    </source>
</evidence>
<keyword evidence="6 13" id="KW-0862">Zinc</keyword>
<dbReference type="InterPro" id="IPR018165">
    <property type="entry name" value="Ala-tRNA-synth_IIc_core"/>
</dbReference>
<dbReference type="HAMAP" id="MF_00036_B">
    <property type="entry name" value="Ala_tRNA_synth_B"/>
    <property type="match status" value="1"/>
</dbReference>
<dbReference type="GO" id="GO:0140096">
    <property type="term" value="F:catalytic activity, acting on a protein"/>
    <property type="evidence" value="ECO:0007669"/>
    <property type="project" value="UniProtKB-ARBA"/>
</dbReference>
<dbReference type="InterPro" id="IPR012947">
    <property type="entry name" value="tRNA_SAD"/>
</dbReference>
<dbReference type="InterPro" id="IPR023033">
    <property type="entry name" value="Ala_tRNA_ligase_euk/bac"/>
</dbReference>
<evidence type="ECO:0000313" key="15">
    <source>
        <dbReference type="EMBL" id="SES72104.1"/>
    </source>
</evidence>
<dbReference type="EMBL" id="FOHU01000001">
    <property type="protein sequence ID" value="SES72104.1"/>
    <property type="molecule type" value="Genomic_DNA"/>
</dbReference>
<dbReference type="PRINTS" id="PR00980">
    <property type="entry name" value="TRNASYNTHALA"/>
</dbReference>
<dbReference type="SMART" id="SM00863">
    <property type="entry name" value="tRNA_SAD"/>
    <property type="match status" value="1"/>
</dbReference>
<gene>
    <name evidence="13" type="primary">alaS</name>
    <name evidence="15" type="ORF">SAMN05660297_00384</name>
</gene>
<dbReference type="InterPro" id="IPR050058">
    <property type="entry name" value="Ala-tRNA_ligase"/>
</dbReference>
<dbReference type="FunFam" id="3.30.930.10:FF:000004">
    <property type="entry name" value="Alanine--tRNA ligase"/>
    <property type="match status" value="1"/>
</dbReference>
<evidence type="ECO:0000259" key="14">
    <source>
        <dbReference type="PROSITE" id="PS50860"/>
    </source>
</evidence>
<dbReference type="SUPFAM" id="SSF50447">
    <property type="entry name" value="Translation proteins"/>
    <property type="match status" value="1"/>
</dbReference>
<dbReference type="OrthoDB" id="9803884at2"/>
<dbReference type="GO" id="GO:0000049">
    <property type="term" value="F:tRNA binding"/>
    <property type="evidence" value="ECO:0007669"/>
    <property type="project" value="UniProtKB-KW"/>
</dbReference>
<evidence type="ECO:0000256" key="1">
    <source>
        <dbReference type="ARBA" id="ARBA00008226"/>
    </source>
</evidence>
<dbReference type="InterPro" id="IPR009000">
    <property type="entry name" value="Transl_B-barrel_sf"/>
</dbReference>
<evidence type="ECO:0000256" key="7">
    <source>
        <dbReference type="ARBA" id="ARBA00022840"/>
    </source>
</evidence>
<proteinExistence type="inferred from homology"/>
<comment type="subcellular location">
    <subcellularLocation>
        <location evidence="13">Cytoplasm</location>
    </subcellularLocation>
</comment>
<sequence length="880" mass="98840">MEKKGLNEIRKMFLDYFHLKGHLVRPSFPLVPQNDKSLLLINAGMAPLKSYFSGVEVPPSKRMATSQKCIRTGDIENVGRTARHATFFEMLGNFSFGDYFKEESILWAWEFVTEHLKMPVDKLWASIYLEDDEAFEIWKEKVGLPEEKIVRLGKEDNFWEIGLGPCGPCSEIYYDRGEKYGCANEACKPGCDCDRYIEFWNLVFTQFDKDEEGNYNLLPNPNIDTGMGLERVACIMQDVDSIFEIDTMKYILDNVCTITNKKYNEGDQQNISLRVITDHIRAVTFMVSDGILPSNEGRGYVLRRLLRRAARHGKTLGVEKSFLYLLVDTIIKVFGETYTELEEKQDYIKRVIQVEEERFQETIHQGLDILNQYIVELETAEKDTLQGQNAFKLYDTYGFPIDLTKEILEEKGLKIDIQGFEEEMSQQRQRARQARSGEDVVGWKEDVFTKLNKEIETEFKGYENLKATGKILAIVKDNEIVNEAGVEEEAIVILDETTFYSEGGGQVGDVGKVYNEIFEGNILDTKKGINNRVHHIVKITKGTLVVGDTVTVEVDENVRKNTARNHSATHILHKALKEIIGQHVQQAGSLVTPERLRFDFTHFEGLTLEEIAKIEEKVNQQIWNAAQIIVMETTPKEAKAMGAEALFGEKYGETVRVVKIGDYSTELCGGTHLKNSSEISMFLIVSEGGIASGVRRIEALTGIEAYKYVKNQQGVLEKAGELLKTPTNNIINRLETFISESKEKEREISKLKAKLATGNVDEIVAKAKTINGTKVIIEKVEVEGMEDLRKVGDTLKEKIQSGVILLASVSDGKVNFVATVTKDIVNKGVHAGSLVKEAAKITGGGGGGRPDMAQAGGKNSEKIQEALEKVESLLNNQLNG</sequence>
<dbReference type="InterPro" id="IPR045864">
    <property type="entry name" value="aa-tRNA-synth_II/BPL/LPL"/>
</dbReference>
<evidence type="ECO:0000256" key="8">
    <source>
        <dbReference type="ARBA" id="ARBA00022884"/>
    </source>
</evidence>
<feature type="binding site" evidence="13">
    <location>
        <position position="566"/>
    </location>
    <ligand>
        <name>Zn(2+)</name>
        <dbReference type="ChEBI" id="CHEBI:29105"/>
    </ligand>
</feature>
<dbReference type="CDD" id="cd00673">
    <property type="entry name" value="AlaRS_core"/>
    <property type="match status" value="1"/>
</dbReference>
<dbReference type="Gene3D" id="3.30.930.10">
    <property type="entry name" value="Bira Bifunctional Protein, Domain 2"/>
    <property type="match status" value="1"/>
</dbReference>
<dbReference type="SUPFAM" id="SSF55186">
    <property type="entry name" value="ThrRS/AlaRS common domain"/>
    <property type="match status" value="1"/>
</dbReference>
<dbReference type="InterPro" id="IPR003156">
    <property type="entry name" value="DHHA1_dom"/>
</dbReference>
<dbReference type="STRING" id="426128.SAMN05660297_00384"/>
<dbReference type="GO" id="GO:0005524">
    <property type="term" value="F:ATP binding"/>
    <property type="evidence" value="ECO:0007669"/>
    <property type="project" value="UniProtKB-UniRule"/>
</dbReference>
<dbReference type="EC" id="6.1.1.7" evidence="13"/>
<evidence type="ECO:0000256" key="5">
    <source>
        <dbReference type="ARBA" id="ARBA00022741"/>
    </source>
</evidence>
<dbReference type="InterPro" id="IPR018163">
    <property type="entry name" value="Thr/Ala-tRNA-synth_IIc_edit"/>
</dbReference>
<dbReference type="InterPro" id="IPR018162">
    <property type="entry name" value="Ala-tRNA-ligase_IIc_anticod-bd"/>
</dbReference>
<dbReference type="RefSeq" id="WP_090438442.1">
    <property type="nucleotide sequence ID" value="NZ_FOHU01000001.1"/>
</dbReference>
<dbReference type="InterPro" id="IPR002318">
    <property type="entry name" value="Ala-tRNA-lgiase_IIc"/>
</dbReference>
<dbReference type="FunFam" id="3.30.980.10:FF:000004">
    <property type="entry name" value="Alanine--tRNA ligase, cytoplasmic"/>
    <property type="match status" value="1"/>
</dbReference>
<keyword evidence="10 13" id="KW-0030">Aminoacyl-tRNA synthetase</keyword>
<dbReference type="Gene3D" id="3.10.310.40">
    <property type="match status" value="1"/>
</dbReference>
<keyword evidence="8 13" id="KW-0694">RNA-binding</keyword>
<dbReference type="Pfam" id="PF01411">
    <property type="entry name" value="tRNA-synt_2c"/>
    <property type="match status" value="1"/>
</dbReference>
<keyword evidence="13" id="KW-0963">Cytoplasm</keyword>
<keyword evidence="5 13" id="KW-0547">Nucleotide-binding</keyword>
<dbReference type="FunFam" id="3.10.310.40:FF:000001">
    <property type="entry name" value="Alanine--tRNA ligase"/>
    <property type="match status" value="1"/>
</dbReference>
<keyword evidence="3 13" id="KW-0436">Ligase</keyword>